<evidence type="ECO:0000313" key="4">
    <source>
        <dbReference type="Proteomes" id="UP000823736"/>
    </source>
</evidence>
<keyword evidence="4" id="KW-1185">Reference proteome</keyword>
<dbReference type="Gene3D" id="1.10.10.10">
    <property type="entry name" value="Winged helix-like DNA-binding domain superfamily/Winged helix DNA-binding domain"/>
    <property type="match status" value="1"/>
</dbReference>
<organism evidence="3 4">
    <name type="scientific">Halolamina salifodinae</name>
    <dbReference type="NCBI Taxonomy" id="1202767"/>
    <lineage>
        <taxon>Archaea</taxon>
        <taxon>Methanobacteriati</taxon>
        <taxon>Methanobacteriota</taxon>
        <taxon>Stenosarchaea group</taxon>
        <taxon>Halobacteria</taxon>
        <taxon>Halobacteriales</taxon>
        <taxon>Haloferacaceae</taxon>
    </lineage>
</organism>
<gene>
    <name evidence="3" type="ORF">J2753_000458</name>
</gene>
<comment type="caution">
    <text evidence="3">The sequence shown here is derived from an EMBL/GenBank/DDBJ whole genome shotgun (WGS) entry which is preliminary data.</text>
</comment>
<evidence type="ECO:0000259" key="1">
    <source>
        <dbReference type="Pfam" id="PF08350"/>
    </source>
</evidence>
<dbReference type="InterPro" id="IPR013561">
    <property type="entry name" value="FilR1_middle_dom"/>
</dbReference>
<sequence>MTVTGTAADDRPDTALESDAVESVAFLARSEHRLRVLALLNGGPRGRQELRDETDASRVTLSRILGDLEDRELIDHRPSTGAYALTGFGDLVYQDFSRLLGTVSVGQTYPDVVTRLPTEWFDFELRCLSESELVAEGSADPLAGARVVANAVQDATECRSLLGTFISLPMYSFEEALRAGDYPTGAVVFDSDVTETMVGDPDLRERWQSIEARLDATAYYSVDERVPCSIDLIDGETVFLTVDRADERGFDILRCTHPDVVAWAEKTVDAYRAKATPLADHVADHVDDYD</sequence>
<dbReference type="SUPFAM" id="SSF46785">
    <property type="entry name" value="Winged helix' DNA-binding domain"/>
    <property type="match status" value="1"/>
</dbReference>
<dbReference type="RefSeq" id="WP_209490057.1">
    <property type="nucleotide sequence ID" value="NZ_JAGGLC010000001.1"/>
</dbReference>
<protein>
    <submittedName>
        <fullName evidence="3">Putative transcriptional regulator</fullName>
    </submittedName>
</protein>
<feature type="domain" description="HVO-A0261-like N-terminal" evidence="2">
    <location>
        <begin position="22"/>
        <end position="105"/>
    </location>
</feature>
<dbReference type="InterPro" id="IPR011991">
    <property type="entry name" value="ArsR-like_HTH"/>
</dbReference>
<name>A0A8T4GXF9_9EURY</name>
<reference evidence="3" key="1">
    <citation type="submission" date="2021-03" db="EMBL/GenBank/DDBJ databases">
        <title>Genomic Encyclopedia of Type Strains, Phase IV (KMG-IV): sequencing the most valuable type-strain genomes for metagenomic binning, comparative biology and taxonomic classification.</title>
        <authorList>
            <person name="Goeker M."/>
        </authorList>
    </citation>
    <scope>NUCLEOTIDE SEQUENCE</scope>
    <source>
        <strain evidence="3">DSM 26232</strain>
    </source>
</reference>
<proteinExistence type="predicted"/>
<evidence type="ECO:0000259" key="2">
    <source>
        <dbReference type="Pfam" id="PF25213"/>
    </source>
</evidence>
<dbReference type="InterPro" id="IPR036390">
    <property type="entry name" value="WH_DNA-bd_sf"/>
</dbReference>
<dbReference type="InterPro" id="IPR036388">
    <property type="entry name" value="WH-like_DNA-bd_sf"/>
</dbReference>
<dbReference type="OrthoDB" id="330490at2157"/>
<feature type="domain" description="Methanogenesis regulatory protein FilR1 middle" evidence="1">
    <location>
        <begin position="147"/>
        <end position="273"/>
    </location>
</feature>
<accession>A0A8T4GXF9</accession>
<dbReference type="Proteomes" id="UP000823736">
    <property type="component" value="Unassembled WGS sequence"/>
</dbReference>
<dbReference type="AlphaFoldDB" id="A0A8T4GXF9"/>
<dbReference type="CDD" id="cd00090">
    <property type="entry name" value="HTH_ARSR"/>
    <property type="match status" value="1"/>
</dbReference>
<evidence type="ECO:0000313" key="3">
    <source>
        <dbReference type="EMBL" id="MBP1985985.1"/>
    </source>
</evidence>
<dbReference type="Pfam" id="PF08350">
    <property type="entry name" value="FilR1_middle"/>
    <property type="match status" value="1"/>
</dbReference>
<dbReference type="EMBL" id="JAGGLC010000001">
    <property type="protein sequence ID" value="MBP1985985.1"/>
    <property type="molecule type" value="Genomic_DNA"/>
</dbReference>
<dbReference type="InterPro" id="IPR057527">
    <property type="entry name" value="HVO_A0261-like_N"/>
</dbReference>
<dbReference type="Pfam" id="PF25213">
    <property type="entry name" value="HVO_A0261_N"/>
    <property type="match status" value="1"/>
</dbReference>